<proteinExistence type="predicted"/>
<dbReference type="EMBL" id="CAJVPM010015017">
    <property type="protein sequence ID" value="CAG8604893.1"/>
    <property type="molecule type" value="Genomic_DNA"/>
</dbReference>
<sequence>IEENQCTLEIYLESDCIKRIIEETPDEIWKRVKIYQKHTGSYLFGITSLLVQECL</sequence>
<organism evidence="1 2">
    <name type="scientific">Scutellospora calospora</name>
    <dbReference type="NCBI Taxonomy" id="85575"/>
    <lineage>
        <taxon>Eukaryota</taxon>
        <taxon>Fungi</taxon>
        <taxon>Fungi incertae sedis</taxon>
        <taxon>Mucoromycota</taxon>
        <taxon>Glomeromycotina</taxon>
        <taxon>Glomeromycetes</taxon>
        <taxon>Diversisporales</taxon>
        <taxon>Gigasporaceae</taxon>
        <taxon>Scutellospora</taxon>
    </lineage>
</organism>
<keyword evidence="2" id="KW-1185">Reference proteome</keyword>
<evidence type="ECO:0000313" key="2">
    <source>
        <dbReference type="Proteomes" id="UP000789860"/>
    </source>
</evidence>
<feature type="non-terminal residue" evidence="1">
    <location>
        <position position="1"/>
    </location>
</feature>
<protein>
    <submittedName>
        <fullName evidence="1">3361_t:CDS:1</fullName>
    </submittedName>
</protein>
<dbReference type="Proteomes" id="UP000789860">
    <property type="component" value="Unassembled WGS sequence"/>
</dbReference>
<gene>
    <name evidence="1" type="ORF">SCALOS_LOCUS7061</name>
</gene>
<feature type="non-terminal residue" evidence="1">
    <location>
        <position position="55"/>
    </location>
</feature>
<comment type="caution">
    <text evidence="1">The sequence shown here is derived from an EMBL/GenBank/DDBJ whole genome shotgun (WGS) entry which is preliminary data.</text>
</comment>
<name>A0ACA9MR28_9GLOM</name>
<evidence type="ECO:0000313" key="1">
    <source>
        <dbReference type="EMBL" id="CAG8604893.1"/>
    </source>
</evidence>
<accession>A0ACA9MR28</accession>
<reference evidence="1" key="1">
    <citation type="submission" date="2021-06" db="EMBL/GenBank/DDBJ databases">
        <authorList>
            <person name="Kallberg Y."/>
            <person name="Tangrot J."/>
            <person name="Rosling A."/>
        </authorList>
    </citation>
    <scope>NUCLEOTIDE SEQUENCE</scope>
    <source>
        <strain evidence="1">AU212A</strain>
    </source>
</reference>